<organism evidence="3 4">
    <name type="scientific">Pelomonas cellulosilytica</name>
    <dbReference type="NCBI Taxonomy" id="2906762"/>
    <lineage>
        <taxon>Bacteria</taxon>
        <taxon>Pseudomonadati</taxon>
        <taxon>Pseudomonadota</taxon>
        <taxon>Betaproteobacteria</taxon>
        <taxon>Burkholderiales</taxon>
        <taxon>Sphaerotilaceae</taxon>
        <taxon>Roseateles</taxon>
    </lineage>
</organism>
<dbReference type="EMBL" id="JAJTWU010000019">
    <property type="protein sequence ID" value="MCE4558173.1"/>
    <property type="molecule type" value="Genomic_DNA"/>
</dbReference>
<dbReference type="Gene3D" id="3.90.226.10">
    <property type="entry name" value="2-enoyl-CoA Hydratase, Chain A, domain 1"/>
    <property type="match status" value="1"/>
</dbReference>
<evidence type="ECO:0000313" key="4">
    <source>
        <dbReference type="Proteomes" id="UP001200741"/>
    </source>
</evidence>
<dbReference type="InterPro" id="IPR029045">
    <property type="entry name" value="ClpP/crotonase-like_dom_sf"/>
</dbReference>
<keyword evidence="4" id="KW-1185">Reference proteome</keyword>
<sequence length="489" mass="53983">MLLAPIACAAAFATASPQSLTAAQAREDFDLALAAVEAGLPNITWFQSPQDWKRAKQSARQALHAVHDDVGLFRVLRPLLSRIGEGHLSLQRSAMMRAEDARARGLLPVDLRWTEAGAWVMAGWETAARIPPGTRLLAIDDEPAAELMRESMSALGHDGTIQTGVMRELDGGGYARARQWMRGGADRYRLRLQDAAGTVYEQVVDGIANAARPARVEVVESPVARLEWLDPHIARLVVPTFSNRRHREAGSDYREVVRKAFETLREQGASTLILDLRDNGGGSEGNENYLFSFLVREPLRKYAAVKARGATVSVRDAHGRRYTAEVYDRQELRQQLRTPGDQLSRRNEPPEGLMSHWEARSDVFGGRLIVLAGGNTFSGAAELCSMLYHARRALFVGEEVAGAYAGNTSGYRWNIELPNSHMRLHVPLLQFRFAWNELPLGRGVPADCAAPPDLPGSNRDTALDLALQLSLRPWSHDALCAADLRPLHD</sequence>
<dbReference type="SUPFAM" id="SSF52096">
    <property type="entry name" value="ClpP/crotonase"/>
    <property type="match status" value="1"/>
</dbReference>
<comment type="caution">
    <text evidence="3">The sequence shown here is derived from an EMBL/GenBank/DDBJ whole genome shotgun (WGS) entry which is preliminary data.</text>
</comment>
<feature type="region of interest" description="Disordered" evidence="1">
    <location>
        <begin position="333"/>
        <end position="352"/>
    </location>
</feature>
<gene>
    <name evidence="3" type="ORF">LXT13_27720</name>
</gene>
<evidence type="ECO:0000256" key="1">
    <source>
        <dbReference type="SAM" id="MobiDB-lite"/>
    </source>
</evidence>
<accession>A0ABS8Y1I1</accession>
<feature type="domain" description="Tail specific protease" evidence="2">
    <location>
        <begin position="233"/>
        <end position="405"/>
    </location>
</feature>
<dbReference type="RefSeq" id="WP_233375624.1">
    <property type="nucleotide sequence ID" value="NZ_JAJTWU010000019.1"/>
</dbReference>
<evidence type="ECO:0000259" key="2">
    <source>
        <dbReference type="Pfam" id="PF03572"/>
    </source>
</evidence>
<dbReference type="Pfam" id="PF03572">
    <property type="entry name" value="Peptidase_S41"/>
    <property type="match status" value="1"/>
</dbReference>
<dbReference type="Proteomes" id="UP001200741">
    <property type="component" value="Unassembled WGS sequence"/>
</dbReference>
<name>A0ABS8Y1I1_9BURK</name>
<reference evidence="3 4" key="1">
    <citation type="submission" date="2021-12" db="EMBL/GenBank/DDBJ databases">
        <title>Genome seq of P8.</title>
        <authorList>
            <person name="Seo T."/>
        </authorList>
    </citation>
    <scope>NUCLEOTIDE SEQUENCE [LARGE SCALE GENOMIC DNA]</scope>
    <source>
        <strain evidence="3 4">P8</strain>
    </source>
</reference>
<proteinExistence type="predicted"/>
<evidence type="ECO:0000313" key="3">
    <source>
        <dbReference type="EMBL" id="MCE4558173.1"/>
    </source>
</evidence>
<dbReference type="InterPro" id="IPR005151">
    <property type="entry name" value="Tail-specific_protease"/>
</dbReference>
<protein>
    <submittedName>
        <fullName evidence="3">S41 family peptidase</fullName>
    </submittedName>
</protein>